<comment type="similarity">
    <text evidence="1 8">Belongs to the cytidylate kinase family. Type 1 subfamily.</text>
</comment>
<sequence>MIVAIDGPAAAGKGTIAKDLAQQLNLAYLDTGSLYRAVGHAVLKAGGDPDTDADARRAAETLDIEAIDPVAIRTREVGAAASKVAAKPDVRAALLETQRRFAHHPPEGKAGVVLDGRDIGTVVCPDADVKLFVTASDEARATRRWLELKQADPDLTVGDVLADLKERDRRDSERASAPLTKADDAILLDTTDLSIEAAIHAALDIVGRR</sequence>
<dbReference type="EC" id="2.7.4.25" evidence="8"/>
<evidence type="ECO:0000256" key="3">
    <source>
        <dbReference type="ARBA" id="ARBA00022741"/>
    </source>
</evidence>
<dbReference type="OrthoDB" id="9807434at2"/>
<evidence type="ECO:0000313" key="11">
    <source>
        <dbReference type="Proteomes" id="UP000470384"/>
    </source>
</evidence>
<comment type="subcellular location">
    <subcellularLocation>
        <location evidence="8">Cytoplasm</location>
    </subcellularLocation>
</comment>
<protein>
    <recommendedName>
        <fullName evidence="8">Cytidylate kinase</fullName>
        <shortName evidence="8">CK</shortName>
        <ecNumber evidence="8">2.7.4.25</ecNumber>
    </recommendedName>
    <alternativeName>
        <fullName evidence="8">Cytidine monophosphate kinase</fullName>
        <shortName evidence="8">CMP kinase</shortName>
    </alternativeName>
</protein>
<dbReference type="Gene3D" id="3.40.50.300">
    <property type="entry name" value="P-loop containing nucleotide triphosphate hydrolases"/>
    <property type="match status" value="1"/>
</dbReference>
<name>A0A845Q8B8_9HYPH</name>
<dbReference type="CDD" id="cd02020">
    <property type="entry name" value="CMPK"/>
    <property type="match status" value="1"/>
</dbReference>
<dbReference type="InterPro" id="IPR011994">
    <property type="entry name" value="Cytidylate_kinase_dom"/>
</dbReference>
<dbReference type="InterPro" id="IPR027417">
    <property type="entry name" value="P-loop_NTPase"/>
</dbReference>
<dbReference type="GO" id="GO:0005524">
    <property type="term" value="F:ATP binding"/>
    <property type="evidence" value="ECO:0007669"/>
    <property type="project" value="UniProtKB-UniRule"/>
</dbReference>
<evidence type="ECO:0000256" key="6">
    <source>
        <dbReference type="ARBA" id="ARBA00047615"/>
    </source>
</evidence>
<dbReference type="SUPFAM" id="SSF52540">
    <property type="entry name" value="P-loop containing nucleoside triphosphate hydrolases"/>
    <property type="match status" value="1"/>
</dbReference>
<evidence type="ECO:0000256" key="7">
    <source>
        <dbReference type="ARBA" id="ARBA00048478"/>
    </source>
</evidence>
<evidence type="ECO:0000256" key="2">
    <source>
        <dbReference type="ARBA" id="ARBA00022679"/>
    </source>
</evidence>
<dbReference type="GO" id="GO:0036431">
    <property type="term" value="F:dCMP kinase activity"/>
    <property type="evidence" value="ECO:0007669"/>
    <property type="project" value="InterPro"/>
</dbReference>
<proteinExistence type="inferred from homology"/>
<dbReference type="GO" id="GO:0005737">
    <property type="term" value="C:cytoplasm"/>
    <property type="evidence" value="ECO:0007669"/>
    <property type="project" value="UniProtKB-SubCell"/>
</dbReference>
<dbReference type="GO" id="GO:0006220">
    <property type="term" value="P:pyrimidine nucleotide metabolic process"/>
    <property type="evidence" value="ECO:0007669"/>
    <property type="project" value="UniProtKB-UniRule"/>
</dbReference>
<gene>
    <name evidence="8" type="primary">cmk</name>
    <name evidence="10" type="ORF">GTQ45_03855</name>
</gene>
<keyword evidence="8" id="KW-0963">Cytoplasm</keyword>
<evidence type="ECO:0000259" key="9">
    <source>
        <dbReference type="Pfam" id="PF02224"/>
    </source>
</evidence>
<feature type="domain" description="Cytidylate kinase" evidence="9">
    <location>
        <begin position="3"/>
        <end position="206"/>
    </location>
</feature>
<comment type="catalytic activity">
    <reaction evidence="6 8">
        <text>dCMP + ATP = dCDP + ADP</text>
        <dbReference type="Rhea" id="RHEA:25094"/>
        <dbReference type="ChEBI" id="CHEBI:30616"/>
        <dbReference type="ChEBI" id="CHEBI:57566"/>
        <dbReference type="ChEBI" id="CHEBI:58593"/>
        <dbReference type="ChEBI" id="CHEBI:456216"/>
        <dbReference type="EC" id="2.7.4.25"/>
    </reaction>
</comment>
<dbReference type="EMBL" id="WXYQ01000004">
    <property type="protein sequence ID" value="NBG94862.1"/>
    <property type="molecule type" value="Genomic_DNA"/>
</dbReference>
<dbReference type="HAMAP" id="MF_00238">
    <property type="entry name" value="Cytidyl_kinase_type1"/>
    <property type="match status" value="1"/>
</dbReference>
<dbReference type="Proteomes" id="UP000470384">
    <property type="component" value="Unassembled WGS sequence"/>
</dbReference>
<comment type="caution">
    <text evidence="10">The sequence shown here is derived from an EMBL/GenBank/DDBJ whole genome shotgun (WGS) entry which is preliminary data.</text>
</comment>
<dbReference type="InterPro" id="IPR003136">
    <property type="entry name" value="Cytidylate_kin"/>
</dbReference>
<keyword evidence="3 8" id="KW-0547">Nucleotide-binding</keyword>
<keyword evidence="11" id="KW-1185">Reference proteome</keyword>
<comment type="catalytic activity">
    <reaction evidence="7 8">
        <text>CMP + ATP = CDP + ADP</text>
        <dbReference type="Rhea" id="RHEA:11600"/>
        <dbReference type="ChEBI" id="CHEBI:30616"/>
        <dbReference type="ChEBI" id="CHEBI:58069"/>
        <dbReference type="ChEBI" id="CHEBI:60377"/>
        <dbReference type="ChEBI" id="CHEBI:456216"/>
        <dbReference type="EC" id="2.7.4.25"/>
    </reaction>
</comment>
<evidence type="ECO:0000256" key="5">
    <source>
        <dbReference type="ARBA" id="ARBA00022840"/>
    </source>
</evidence>
<keyword evidence="4 8" id="KW-0418">Kinase</keyword>
<accession>A0A845Q8B8</accession>
<keyword evidence="2 8" id="KW-0808">Transferase</keyword>
<dbReference type="Pfam" id="PF02224">
    <property type="entry name" value="Cytidylate_kin"/>
    <property type="match status" value="1"/>
</dbReference>
<evidence type="ECO:0000313" key="10">
    <source>
        <dbReference type="EMBL" id="NBG94862.1"/>
    </source>
</evidence>
<dbReference type="AlphaFoldDB" id="A0A845Q8B8"/>
<evidence type="ECO:0000256" key="8">
    <source>
        <dbReference type="HAMAP-Rule" id="MF_00238"/>
    </source>
</evidence>
<organism evidence="10 11">
    <name type="scientific">Pyruvatibacter mobilis</name>
    <dbReference type="NCBI Taxonomy" id="1712261"/>
    <lineage>
        <taxon>Bacteria</taxon>
        <taxon>Pseudomonadati</taxon>
        <taxon>Pseudomonadota</taxon>
        <taxon>Alphaproteobacteria</taxon>
        <taxon>Hyphomicrobiales</taxon>
        <taxon>Parvibaculaceae</taxon>
        <taxon>Pyruvatibacter</taxon>
    </lineage>
</organism>
<dbReference type="NCBIfam" id="TIGR00017">
    <property type="entry name" value="cmk"/>
    <property type="match status" value="1"/>
</dbReference>
<reference evidence="10 11" key="1">
    <citation type="journal article" date="2016" name="Int. J. Syst. Evol. Microbiol.">
        <title>Pyruvatibacter mobilis gen. nov., sp. nov., a marine bacterium from the culture broth of Picochlorum sp. 122.</title>
        <authorList>
            <person name="Wang G."/>
            <person name="Tang M."/>
            <person name="Wu H."/>
            <person name="Dai S."/>
            <person name="Li T."/>
            <person name="Chen C."/>
            <person name="He H."/>
            <person name="Fan J."/>
            <person name="Xiang W."/>
            <person name="Li X."/>
        </authorList>
    </citation>
    <scope>NUCLEOTIDE SEQUENCE [LARGE SCALE GENOMIC DNA]</scope>
    <source>
        <strain evidence="10 11">GYP-11</strain>
    </source>
</reference>
<feature type="binding site" evidence="8">
    <location>
        <begin position="7"/>
        <end position="15"/>
    </location>
    <ligand>
        <name>ATP</name>
        <dbReference type="ChEBI" id="CHEBI:30616"/>
    </ligand>
</feature>
<evidence type="ECO:0000256" key="1">
    <source>
        <dbReference type="ARBA" id="ARBA00009427"/>
    </source>
</evidence>
<evidence type="ECO:0000256" key="4">
    <source>
        <dbReference type="ARBA" id="ARBA00022777"/>
    </source>
</evidence>
<keyword evidence="5 8" id="KW-0067">ATP-binding</keyword>